<feature type="transmembrane region" description="Helical" evidence="1">
    <location>
        <begin position="89"/>
        <end position="108"/>
    </location>
</feature>
<reference evidence="2 3" key="1">
    <citation type="submission" date="2023-05" db="EMBL/GenBank/DDBJ databases">
        <title>Actinoplanes sp. NEAU-A12 genome sequencing.</title>
        <authorList>
            <person name="Wang Z.-S."/>
        </authorList>
    </citation>
    <scope>NUCLEOTIDE SEQUENCE [LARGE SCALE GENOMIC DNA]</scope>
    <source>
        <strain evidence="2 3">NEAU-A12</strain>
    </source>
</reference>
<dbReference type="Proteomes" id="UP001241758">
    <property type="component" value="Unassembled WGS sequence"/>
</dbReference>
<dbReference type="EMBL" id="JASCTH010000016">
    <property type="protein sequence ID" value="MDI6101710.1"/>
    <property type="molecule type" value="Genomic_DNA"/>
</dbReference>
<keyword evidence="3" id="KW-1185">Reference proteome</keyword>
<keyword evidence="1" id="KW-0812">Transmembrane</keyword>
<dbReference type="RefSeq" id="WP_282762694.1">
    <property type="nucleotide sequence ID" value="NZ_JASCTH010000016.1"/>
</dbReference>
<evidence type="ECO:0000313" key="3">
    <source>
        <dbReference type="Proteomes" id="UP001241758"/>
    </source>
</evidence>
<proteinExistence type="predicted"/>
<comment type="caution">
    <text evidence="2">The sequence shown here is derived from an EMBL/GenBank/DDBJ whole genome shotgun (WGS) entry which is preliminary data.</text>
</comment>
<evidence type="ECO:0000313" key="2">
    <source>
        <dbReference type="EMBL" id="MDI6101710.1"/>
    </source>
</evidence>
<keyword evidence="1" id="KW-1133">Transmembrane helix</keyword>
<gene>
    <name evidence="2" type="ORF">QLQ12_24110</name>
</gene>
<organism evidence="2 3">
    <name type="scientific">Actinoplanes sandaracinus</name>
    <dbReference type="NCBI Taxonomy" id="3045177"/>
    <lineage>
        <taxon>Bacteria</taxon>
        <taxon>Bacillati</taxon>
        <taxon>Actinomycetota</taxon>
        <taxon>Actinomycetes</taxon>
        <taxon>Micromonosporales</taxon>
        <taxon>Micromonosporaceae</taxon>
        <taxon>Actinoplanes</taxon>
    </lineage>
</organism>
<name>A0ABT6WPQ1_9ACTN</name>
<protein>
    <recommendedName>
        <fullName evidence="4">DUF4190 domain-containing protein</fullName>
    </recommendedName>
</protein>
<feature type="transmembrane region" description="Helical" evidence="1">
    <location>
        <begin position="57"/>
        <end position="77"/>
    </location>
</feature>
<accession>A0ABT6WPQ1</accession>
<feature type="transmembrane region" description="Helical" evidence="1">
    <location>
        <begin position="30"/>
        <end position="51"/>
    </location>
</feature>
<sequence>MSWRQTFREQFRQQTAAETESPAIARARGFAAVLSIVFGLIGLSGFLSLALGNIGGAAGIGCALMVAGGVLGGLVFLKRDIGAARRLGLWAAVCTVAGFLEFYLVSVLTS</sequence>
<keyword evidence="1" id="KW-0472">Membrane</keyword>
<evidence type="ECO:0000256" key="1">
    <source>
        <dbReference type="SAM" id="Phobius"/>
    </source>
</evidence>
<evidence type="ECO:0008006" key="4">
    <source>
        <dbReference type="Google" id="ProtNLM"/>
    </source>
</evidence>